<dbReference type="SUPFAM" id="SSF51556">
    <property type="entry name" value="Metallo-dependent hydrolases"/>
    <property type="match status" value="1"/>
</dbReference>
<protein>
    <recommendedName>
        <fullName evidence="5">5-methylthioadenosine/S-adenosylhomocysteine deaminase</fullName>
        <shortName evidence="5">MTA/SAH deaminase</shortName>
        <ecNumber evidence="5">3.5.4.28</ecNumber>
        <ecNumber evidence="5">3.5.4.31</ecNumber>
    </recommendedName>
</protein>
<keyword evidence="8" id="KW-1185">Reference proteome</keyword>
<organism evidence="7 8">
    <name type="scientific">Pseudohongiella spirulinae</name>
    <dbReference type="NCBI Taxonomy" id="1249552"/>
    <lineage>
        <taxon>Bacteria</taxon>
        <taxon>Pseudomonadati</taxon>
        <taxon>Pseudomonadota</taxon>
        <taxon>Gammaproteobacteria</taxon>
        <taxon>Pseudomonadales</taxon>
        <taxon>Pseudohongiellaceae</taxon>
        <taxon>Pseudohongiella</taxon>
    </lineage>
</organism>
<dbReference type="FunFam" id="3.20.20.140:FF:000014">
    <property type="entry name" value="5-methylthioadenosine/S-adenosylhomocysteine deaminase"/>
    <property type="match status" value="1"/>
</dbReference>
<dbReference type="RefSeq" id="WP_058021741.1">
    <property type="nucleotide sequence ID" value="NZ_CP013189.1"/>
</dbReference>
<dbReference type="EC" id="3.5.4.28" evidence="5"/>
<comment type="catalytic activity">
    <reaction evidence="5">
        <text>S-methyl-5'-thioadenosine + H2O + H(+) = S-methyl-5'-thioinosine + NH4(+)</text>
        <dbReference type="Rhea" id="RHEA:25025"/>
        <dbReference type="ChEBI" id="CHEBI:15377"/>
        <dbReference type="ChEBI" id="CHEBI:15378"/>
        <dbReference type="ChEBI" id="CHEBI:17509"/>
        <dbReference type="ChEBI" id="CHEBI:28938"/>
        <dbReference type="ChEBI" id="CHEBI:48595"/>
        <dbReference type="EC" id="3.5.4.31"/>
    </reaction>
</comment>
<evidence type="ECO:0000313" key="8">
    <source>
        <dbReference type="Proteomes" id="UP000065641"/>
    </source>
</evidence>
<dbReference type="GO" id="GO:0046872">
    <property type="term" value="F:metal ion binding"/>
    <property type="evidence" value="ECO:0007669"/>
    <property type="project" value="UniProtKB-KW"/>
</dbReference>
<reference evidence="7 8" key="1">
    <citation type="submission" date="2015-11" db="EMBL/GenBank/DDBJ databases">
        <authorList>
            <person name="Zhang Y."/>
            <person name="Guo Z."/>
        </authorList>
    </citation>
    <scope>NUCLEOTIDE SEQUENCE [LARGE SCALE GENOMIC DNA]</scope>
    <source>
        <strain evidence="7 8">KCTC 32221</strain>
    </source>
</reference>
<dbReference type="InterPro" id="IPR032466">
    <property type="entry name" value="Metal_Hydrolase"/>
</dbReference>
<dbReference type="Gene3D" id="3.20.20.140">
    <property type="entry name" value="Metal-dependent hydrolases"/>
    <property type="match status" value="1"/>
</dbReference>
<feature type="binding site" evidence="5">
    <location>
        <position position="75"/>
    </location>
    <ligand>
        <name>Zn(2+)</name>
        <dbReference type="ChEBI" id="CHEBI:29105"/>
    </ligand>
</feature>
<feature type="binding site" evidence="5">
    <location>
        <position position="224"/>
    </location>
    <ligand>
        <name>Zn(2+)</name>
        <dbReference type="ChEBI" id="CHEBI:29105"/>
    </ligand>
</feature>
<feature type="binding site" evidence="5">
    <location>
        <position position="312"/>
    </location>
    <ligand>
        <name>Zn(2+)</name>
        <dbReference type="ChEBI" id="CHEBI:29105"/>
    </ligand>
</feature>
<comment type="similarity">
    <text evidence="5">Belongs to the metallo-dependent hydrolases superfamily. MTA/SAH deaminase family.</text>
</comment>
<proteinExistence type="inferred from homology"/>
<dbReference type="GO" id="GO:0090614">
    <property type="term" value="F:5'-methylthioadenosine deaminase activity"/>
    <property type="evidence" value="ECO:0007669"/>
    <property type="project" value="UniProtKB-UniRule"/>
</dbReference>
<dbReference type="NCBIfam" id="NF006549">
    <property type="entry name" value="PRK09045.1"/>
    <property type="match status" value="1"/>
</dbReference>
<keyword evidence="4 5" id="KW-0862">Zinc</keyword>
<dbReference type="PATRIC" id="fig|1249552.3.peg.1642"/>
<evidence type="ECO:0000259" key="6">
    <source>
        <dbReference type="Pfam" id="PF01979"/>
    </source>
</evidence>
<evidence type="ECO:0000256" key="3">
    <source>
        <dbReference type="ARBA" id="ARBA00022801"/>
    </source>
</evidence>
<dbReference type="PANTHER" id="PTHR43794">
    <property type="entry name" value="AMINOHYDROLASE SSNA-RELATED"/>
    <property type="match status" value="1"/>
</dbReference>
<dbReference type="SUPFAM" id="SSF51338">
    <property type="entry name" value="Composite domain of metallo-dependent hydrolases"/>
    <property type="match status" value="1"/>
</dbReference>
<comment type="cofactor">
    <cofactor evidence="5">
        <name>Zn(2+)</name>
        <dbReference type="ChEBI" id="CHEBI:29105"/>
    </cofactor>
    <text evidence="5">Binds 1 zinc ion per subunit.</text>
</comment>
<accession>A0A0S2KDA1</accession>
<evidence type="ECO:0000256" key="5">
    <source>
        <dbReference type="HAMAP-Rule" id="MF_01281"/>
    </source>
</evidence>
<dbReference type="InterPro" id="IPR023512">
    <property type="entry name" value="Deaminase_MtaD/DadD"/>
</dbReference>
<dbReference type="PANTHER" id="PTHR43794:SF11">
    <property type="entry name" value="AMIDOHYDROLASE-RELATED DOMAIN-CONTAINING PROTEIN"/>
    <property type="match status" value="1"/>
</dbReference>
<dbReference type="InterPro" id="IPR006680">
    <property type="entry name" value="Amidohydro-rel"/>
</dbReference>
<comment type="similarity">
    <text evidence="1">Belongs to the metallo-dependent hydrolases superfamily. ATZ/TRZ family.</text>
</comment>
<keyword evidence="3 5" id="KW-0378">Hydrolase</keyword>
<dbReference type="Gene3D" id="2.30.40.10">
    <property type="entry name" value="Urease, subunit C, domain 1"/>
    <property type="match status" value="1"/>
</dbReference>
<dbReference type="EC" id="3.5.4.31" evidence="5"/>
<dbReference type="Proteomes" id="UP000065641">
    <property type="component" value="Chromosome"/>
</dbReference>
<dbReference type="HAMAP" id="MF_01281">
    <property type="entry name" value="MTA_SAH_deamin"/>
    <property type="match status" value="1"/>
</dbReference>
<evidence type="ECO:0000256" key="2">
    <source>
        <dbReference type="ARBA" id="ARBA00022723"/>
    </source>
</evidence>
<feature type="binding site" evidence="5">
    <location>
        <position position="197"/>
    </location>
    <ligand>
        <name>substrate</name>
    </ligand>
</feature>
<comment type="function">
    <text evidence="5">Catalyzes the deamination of 5-methylthioadenosine and S-adenosyl-L-homocysteine into 5-methylthioinosine and S-inosyl-L-homocysteine, respectively. Is also able to deaminate adenosine.</text>
</comment>
<gene>
    <name evidence="5" type="primary">mtaD</name>
    <name evidence="7" type="ORF">PS2015_1637</name>
</gene>
<sequence length="445" mass="48995">MTATETPARIDLLIHARWILPMNEQQSVLEHHSLAVHHGRIVALLPTEEINQHFSAESVQQCDDHILMPGLVNTHGHAAMSLLRGIADDLPLQTWLEKHIWPLEGRWVSEEFVYHGTQLAIAEMLRGGTTCYADMYFFPEASARAASEAGMRVQLACPIIDFPTPWAADANEAICKTLTLHDSWRNKPLVHTAFGPHAPYTVSDEPLRRIVPLAEELDIPIHMHVHETETEVQDSIRQYGVRPIKRLLDIGLFSPRLICVHATALDNEDIATIRDNGAHIVHCPQSNLKLASGFCQVETLRKEGINVALGTDGAASNNDLDMFAELSTAAMLAKAVAGDAAALPAHDALQMATINGARAMGLDHLTGSLEPGKQADVIAVNMNQVNALPMYHPASHLAYSTRSDQVEHVWVNGKQLLAHGKLTTIDPGSLIETTRQWQNKLQEFA</sequence>
<dbReference type="Pfam" id="PF01979">
    <property type="entry name" value="Amidohydro_1"/>
    <property type="match status" value="1"/>
</dbReference>
<dbReference type="STRING" id="1249552.PS2015_1637"/>
<name>A0A0S2KDA1_9GAMM</name>
<keyword evidence="2 5" id="KW-0479">Metal-binding</keyword>
<dbReference type="EMBL" id="CP013189">
    <property type="protein sequence ID" value="ALO46289.1"/>
    <property type="molecule type" value="Genomic_DNA"/>
</dbReference>
<dbReference type="OrthoDB" id="9787621at2"/>
<feature type="domain" description="Amidohydrolase-related" evidence="6">
    <location>
        <begin position="66"/>
        <end position="415"/>
    </location>
</feature>
<feature type="binding site" evidence="5">
    <location>
        <position position="227"/>
    </location>
    <ligand>
        <name>substrate</name>
    </ligand>
</feature>
<dbReference type="GO" id="GO:0050270">
    <property type="term" value="F:S-adenosylhomocysteine deaminase activity"/>
    <property type="evidence" value="ECO:0007669"/>
    <property type="project" value="UniProtKB-UniRule"/>
</dbReference>
<feature type="binding site" evidence="5">
    <location>
        <position position="312"/>
    </location>
    <ligand>
        <name>substrate</name>
    </ligand>
</feature>
<dbReference type="CDD" id="cd01298">
    <property type="entry name" value="ATZ_TRZ_like"/>
    <property type="match status" value="1"/>
</dbReference>
<evidence type="ECO:0000256" key="1">
    <source>
        <dbReference type="ARBA" id="ARBA00006745"/>
    </source>
</evidence>
<comment type="catalytic activity">
    <reaction evidence="5">
        <text>S-adenosyl-L-homocysteine + H2O + H(+) = S-inosyl-L-homocysteine + NH4(+)</text>
        <dbReference type="Rhea" id="RHEA:20716"/>
        <dbReference type="ChEBI" id="CHEBI:15377"/>
        <dbReference type="ChEBI" id="CHEBI:15378"/>
        <dbReference type="ChEBI" id="CHEBI:28938"/>
        <dbReference type="ChEBI" id="CHEBI:57856"/>
        <dbReference type="ChEBI" id="CHEBI:57985"/>
        <dbReference type="EC" id="3.5.4.28"/>
    </reaction>
</comment>
<dbReference type="KEGG" id="pspi:PS2015_1637"/>
<dbReference type="InterPro" id="IPR050287">
    <property type="entry name" value="MTA/SAH_deaminase"/>
</dbReference>
<evidence type="ECO:0000313" key="7">
    <source>
        <dbReference type="EMBL" id="ALO46289.1"/>
    </source>
</evidence>
<feature type="binding site" evidence="5">
    <location>
        <position position="104"/>
    </location>
    <ligand>
        <name>substrate</name>
    </ligand>
</feature>
<feature type="binding site" evidence="5">
    <location>
        <position position="77"/>
    </location>
    <ligand>
        <name>Zn(2+)</name>
        <dbReference type="ChEBI" id="CHEBI:29105"/>
    </ligand>
</feature>
<dbReference type="AlphaFoldDB" id="A0A0S2KDA1"/>
<comment type="caution">
    <text evidence="5">Lacks conserved residue(s) required for the propagation of feature annotation.</text>
</comment>
<dbReference type="InterPro" id="IPR011059">
    <property type="entry name" value="Metal-dep_hydrolase_composite"/>
</dbReference>
<evidence type="ECO:0000256" key="4">
    <source>
        <dbReference type="ARBA" id="ARBA00022833"/>
    </source>
</evidence>